<sequence length="102" mass="11113">RGDGGEGCGSRCRVEGGKLNLGSYHPINKLRATWSSDSRSSTLTISQPPRAVGVPSNDSFSTQVKSSRPECTLPRCDMERNHTNWVDAVAISGNHFNVRILQ</sequence>
<name>G3Q7S6_GASAC</name>
<dbReference type="AlphaFoldDB" id="G3Q7S6"/>
<evidence type="ECO:0000256" key="1">
    <source>
        <dbReference type="SAM" id="MobiDB-lite"/>
    </source>
</evidence>
<dbReference type="InParanoid" id="G3Q7S6"/>
<feature type="compositionally biased region" description="Polar residues" evidence="1">
    <location>
        <begin position="56"/>
        <end position="66"/>
    </location>
</feature>
<evidence type="ECO:0000313" key="2">
    <source>
        <dbReference type="Ensembl" id="ENSGACP00000025938.1"/>
    </source>
</evidence>
<organism evidence="2">
    <name type="scientific">Gasterosteus aculeatus</name>
    <name type="common">Three-spined stickleback</name>
    <dbReference type="NCBI Taxonomy" id="69293"/>
    <lineage>
        <taxon>Eukaryota</taxon>
        <taxon>Metazoa</taxon>
        <taxon>Chordata</taxon>
        <taxon>Craniata</taxon>
        <taxon>Vertebrata</taxon>
        <taxon>Euteleostomi</taxon>
        <taxon>Actinopterygii</taxon>
        <taxon>Neopterygii</taxon>
        <taxon>Teleostei</taxon>
        <taxon>Neoteleostei</taxon>
        <taxon>Acanthomorphata</taxon>
        <taxon>Eupercaria</taxon>
        <taxon>Perciformes</taxon>
        <taxon>Cottioidei</taxon>
        <taxon>Gasterosteales</taxon>
        <taxon>Gasterosteidae</taxon>
        <taxon>Gasterosteus</taxon>
    </lineage>
</organism>
<accession>G3Q7S6</accession>
<reference evidence="2" key="2">
    <citation type="submission" date="2024-04" db="UniProtKB">
        <authorList>
            <consortium name="Ensembl"/>
        </authorList>
    </citation>
    <scope>IDENTIFICATION</scope>
</reference>
<feature type="compositionally biased region" description="Low complexity" evidence="1">
    <location>
        <begin position="35"/>
        <end position="46"/>
    </location>
</feature>
<feature type="region of interest" description="Disordered" evidence="1">
    <location>
        <begin position="35"/>
        <end position="66"/>
    </location>
</feature>
<dbReference type="Ensembl" id="ENSGACT00000025989.1">
    <property type="protein sequence ID" value="ENSGACP00000025938.1"/>
    <property type="gene ID" value="ENSGACG00000019624.1"/>
</dbReference>
<dbReference type="Bgee" id="ENSGACG00000019624">
    <property type="expression patterns" value="Expressed in heart and 10 other cell types or tissues"/>
</dbReference>
<proteinExistence type="predicted"/>
<protein>
    <submittedName>
        <fullName evidence="2">Uncharacterized protein</fullName>
    </submittedName>
</protein>
<reference evidence="2" key="1">
    <citation type="submission" date="2006-01" db="EMBL/GenBank/DDBJ databases">
        <authorList>
            <person name="Lindblad-Toh K."/>
            <person name="Mauceli E."/>
            <person name="Grabherr M."/>
            <person name="Chang J.L."/>
            <person name="Lander E.S."/>
        </authorList>
    </citation>
    <scope>NUCLEOTIDE SEQUENCE [LARGE SCALE GENOMIC DNA]</scope>
</reference>